<evidence type="ECO:0000256" key="6">
    <source>
        <dbReference type="RuleBase" id="RU000481"/>
    </source>
</evidence>
<dbReference type="EMBL" id="MN041700">
    <property type="protein sequence ID" value="QID55680.1"/>
    <property type="molecule type" value="Genomic_DNA"/>
</dbReference>
<proteinExistence type="inferred from homology"/>
<sequence>MKNRLSHRSQNISYSQTIEMAAKSRHLKNKGYDVINLSIGEPDFSPPKFILNAAKKAIDENMFHHYTPVSGYMDLKEAICKKFYRDNKIEYKPSQIVVSTGAKQSIINVLLSLLNKNDDVIIPSPYWVSYLQMVKLCESNPVIISTKIDNNFKIDPKQLEKSITSKTRLIIFNNPCNPTGSVYNYQELSTLVNVLKKYPKVMILSDEIYEYISYSINSVTSIASFSDVYDQVITLNGLSKSFAMTGWRIGYIGAPEWVAKSCDKIQGQMTSCTNSIAQRAAIAALESSPDRIKYMINSFRKRRDLVLNMMNEINGFQFNIPDGAFYIFPKISSFFGKNLHGKVIKNSDQLSELILDNTYISTVSGSAFGNDEYLRISYASSESKIIEAFTRLKHFLN</sequence>
<dbReference type="Gene3D" id="3.90.1150.10">
    <property type="entry name" value="Aspartate Aminotransferase, domain 1"/>
    <property type="match status" value="1"/>
</dbReference>
<dbReference type="EC" id="2.6.1.-" evidence="6"/>
<dbReference type="CDD" id="cd00609">
    <property type="entry name" value="AAT_like"/>
    <property type="match status" value="1"/>
</dbReference>
<dbReference type="PROSITE" id="PS00105">
    <property type="entry name" value="AA_TRANSFER_CLASS_1"/>
    <property type="match status" value="1"/>
</dbReference>
<dbReference type="AlphaFoldDB" id="A0A6G6BUM1"/>
<dbReference type="InterPro" id="IPR015422">
    <property type="entry name" value="PyrdxlP-dep_Trfase_small"/>
</dbReference>
<organism evidence="8">
    <name type="scientific">Blattabacterium sp.</name>
    <name type="common">Balta sp.</name>
    <dbReference type="NCBI Taxonomy" id="2712791"/>
    <lineage>
        <taxon>Bacteria</taxon>
        <taxon>Pseudomonadati</taxon>
        <taxon>Bacteroidota</taxon>
        <taxon>Flavobacteriia</taxon>
        <taxon>Flavobacteriales</taxon>
        <taxon>Blattabacteriaceae</taxon>
        <taxon>Blattabacterium</taxon>
    </lineage>
</organism>
<dbReference type="Gene3D" id="3.40.640.10">
    <property type="entry name" value="Type I PLP-dependent aspartate aminotransferase-like (Major domain)"/>
    <property type="match status" value="1"/>
</dbReference>
<comment type="cofactor">
    <cofactor evidence="1 6">
        <name>pyridoxal 5'-phosphate</name>
        <dbReference type="ChEBI" id="CHEBI:597326"/>
    </cofactor>
</comment>
<dbReference type="InterPro" id="IPR004838">
    <property type="entry name" value="NHTrfase_class1_PyrdxlP-BS"/>
</dbReference>
<dbReference type="FunFam" id="3.40.640.10:FF:000033">
    <property type="entry name" value="Aspartate aminotransferase"/>
    <property type="match status" value="1"/>
</dbReference>
<dbReference type="InterPro" id="IPR015421">
    <property type="entry name" value="PyrdxlP-dep_Trfase_major"/>
</dbReference>
<dbReference type="GO" id="GO:0030170">
    <property type="term" value="F:pyridoxal phosphate binding"/>
    <property type="evidence" value="ECO:0007669"/>
    <property type="project" value="InterPro"/>
</dbReference>
<dbReference type="InterPro" id="IPR050596">
    <property type="entry name" value="AspAT/PAT-like"/>
</dbReference>
<feature type="non-terminal residue" evidence="8">
    <location>
        <position position="397"/>
    </location>
</feature>
<dbReference type="GO" id="GO:0006520">
    <property type="term" value="P:amino acid metabolic process"/>
    <property type="evidence" value="ECO:0007669"/>
    <property type="project" value="InterPro"/>
</dbReference>
<feature type="domain" description="Aminotransferase class I/classII large" evidence="7">
    <location>
        <begin position="33"/>
        <end position="389"/>
    </location>
</feature>
<dbReference type="PANTHER" id="PTHR46383">
    <property type="entry name" value="ASPARTATE AMINOTRANSFERASE"/>
    <property type="match status" value="1"/>
</dbReference>
<evidence type="ECO:0000256" key="2">
    <source>
        <dbReference type="ARBA" id="ARBA00007441"/>
    </source>
</evidence>
<keyword evidence="3 6" id="KW-0032">Aminotransferase</keyword>
<dbReference type="Pfam" id="PF00155">
    <property type="entry name" value="Aminotran_1_2"/>
    <property type="match status" value="1"/>
</dbReference>
<comment type="similarity">
    <text evidence="2 6">Belongs to the class-I pyridoxal-phosphate-dependent aminotransferase family.</text>
</comment>
<evidence type="ECO:0000256" key="3">
    <source>
        <dbReference type="ARBA" id="ARBA00022576"/>
    </source>
</evidence>
<name>A0A6G6BUM1_9FLAO</name>
<dbReference type="PANTHER" id="PTHR46383:SF1">
    <property type="entry name" value="ASPARTATE AMINOTRANSFERASE"/>
    <property type="match status" value="1"/>
</dbReference>
<protein>
    <recommendedName>
        <fullName evidence="6">Aminotransferase</fullName>
        <ecNumber evidence="6">2.6.1.-</ecNumber>
    </recommendedName>
</protein>
<dbReference type="InterPro" id="IPR004839">
    <property type="entry name" value="Aminotransferase_I/II_large"/>
</dbReference>
<reference evidence="8" key="1">
    <citation type="journal article" date="2020" name="Biol. Lett.">
        <title>Evolutionary rates are correlated between cockroach symbionts and mitochondrial genomes.</title>
        <authorList>
            <person name="Arab D.A."/>
            <person name="Bourguignon T."/>
            <person name="Wang Z."/>
            <person name="Ho S.Y.W."/>
            <person name="Lo N."/>
        </authorList>
    </citation>
    <scope>NUCLEOTIDE SEQUENCE</scope>
    <source>
        <strain evidence="8">DHOG3622</strain>
    </source>
</reference>
<dbReference type="SUPFAM" id="SSF53383">
    <property type="entry name" value="PLP-dependent transferases"/>
    <property type="match status" value="1"/>
</dbReference>
<evidence type="ECO:0000259" key="7">
    <source>
        <dbReference type="Pfam" id="PF00155"/>
    </source>
</evidence>
<evidence type="ECO:0000256" key="5">
    <source>
        <dbReference type="ARBA" id="ARBA00022898"/>
    </source>
</evidence>
<evidence type="ECO:0000256" key="4">
    <source>
        <dbReference type="ARBA" id="ARBA00022679"/>
    </source>
</evidence>
<accession>A0A6G6BUM1</accession>
<keyword evidence="4 6" id="KW-0808">Transferase</keyword>
<evidence type="ECO:0000256" key="1">
    <source>
        <dbReference type="ARBA" id="ARBA00001933"/>
    </source>
</evidence>
<keyword evidence="5" id="KW-0663">Pyridoxal phosphate</keyword>
<dbReference type="InterPro" id="IPR015424">
    <property type="entry name" value="PyrdxlP-dep_Trfase"/>
</dbReference>
<evidence type="ECO:0000313" key="8">
    <source>
        <dbReference type="EMBL" id="QID55680.1"/>
    </source>
</evidence>
<dbReference type="GO" id="GO:0008483">
    <property type="term" value="F:transaminase activity"/>
    <property type="evidence" value="ECO:0007669"/>
    <property type="project" value="UniProtKB-KW"/>
</dbReference>